<evidence type="ECO:0008006" key="3">
    <source>
        <dbReference type="Google" id="ProtNLM"/>
    </source>
</evidence>
<name>A0AA49EQA3_9CAUD</name>
<evidence type="ECO:0000313" key="2">
    <source>
        <dbReference type="Proteomes" id="UP001182455"/>
    </source>
</evidence>
<sequence>MTLDIPESYQEAVALGASKYHGRVCQRCKTTIKRTRQRDCVYCHNARNRAYFQTNPDAVDKLKERNRTERARALKKQHKRLYKANLKQARVAWADQDKINDIYVKARALGMDVDHIVPLKGKLVCGLHVESNLQLLTPQENNKKRNSFDPWTFT</sequence>
<dbReference type="CDD" id="cd00085">
    <property type="entry name" value="HNHc"/>
    <property type="match status" value="1"/>
</dbReference>
<accession>A0AA49EQA3</accession>
<proteinExistence type="predicted"/>
<dbReference type="InterPro" id="IPR003615">
    <property type="entry name" value="HNH_nuc"/>
</dbReference>
<protein>
    <recommendedName>
        <fullName evidence="3">HNH endonuclease</fullName>
    </recommendedName>
</protein>
<dbReference type="Proteomes" id="UP001182455">
    <property type="component" value="Segment"/>
</dbReference>
<gene>
    <name evidence="1" type="ORF">HIBIKMCM_00005</name>
</gene>
<keyword evidence="2" id="KW-1185">Reference proteome</keyword>
<evidence type="ECO:0000313" key="1">
    <source>
        <dbReference type="EMBL" id="WEM05547.1"/>
    </source>
</evidence>
<organism evidence="1 2">
    <name type="scientific">Ralstonia phage BOESR1</name>
    <dbReference type="NCBI Taxonomy" id="3034917"/>
    <lineage>
        <taxon>Viruses</taxon>
        <taxon>Duplodnaviria</taxon>
        <taxon>Heunggongvirae</taxon>
        <taxon>Uroviricota</taxon>
        <taxon>Caudoviricetes</taxon>
        <taxon>Autographivirales</taxon>
        <taxon>Autographivirales incertae sedis</taxon>
        <taxon>Boesrvirus</taxon>
        <taxon>Boesrvirus BOESR1</taxon>
    </lineage>
</organism>
<reference evidence="1" key="1">
    <citation type="submission" date="2023-07" db="EMBL/GenBank/DDBJ databases">
        <title>First report of Ralstonia pseudosolanacearum infecting Boesenbergia rotunda from Thailand.</title>
        <authorList>
            <person name="Carroll S."/>
            <person name="McGreig S."/>
            <person name="Bryning A."/>
            <person name="Vicente J.G."/>
            <person name="Aspin A."/>
        </authorList>
    </citation>
    <scope>NUCLEOTIDE SEQUENCE</scope>
</reference>
<dbReference type="EMBL" id="OR367448">
    <property type="protein sequence ID" value="WEM05547.1"/>
    <property type="molecule type" value="Genomic_DNA"/>
</dbReference>